<reference evidence="6 7" key="1">
    <citation type="journal article" date="2021" name="Nat. Commun.">
        <title>Incipient diploidization of the medicinal plant Perilla within 10,000 years.</title>
        <authorList>
            <person name="Zhang Y."/>
            <person name="Shen Q."/>
            <person name="Leng L."/>
            <person name="Zhang D."/>
            <person name="Chen S."/>
            <person name="Shi Y."/>
            <person name="Ning Z."/>
            <person name="Chen S."/>
        </authorList>
    </citation>
    <scope>NUCLEOTIDE SEQUENCE [LARGE SCALE GENOMIC DNA]</scope>
    <source>
        <strain evidence="7">cv. PC099</strain>
    </source>
</reference>
<evidence type="ECO:0000313" key="7">
    <source>
        <dbReference type="Proteomes" id="UP001190926"/>
    </source>
</evidence>
<organism evidence="6 7">
    <name type="scientific">Perilla frutescens var. hirtella</name>
    <name type="common">Perilla citriodora</name>
    <name type="synonym">Perilla setoyensis</name>
    <dbReference type="NCBI Taxonomy" id="608512"/>
    <lineage>
        <taxon>Eukaryota</taxon>
        <taxon>Viridiplantae</taxon>
        <taxon>Streptophyta</taxon>
        <taxon>Embryophyta</taxon>
        <taxon>Tracheophyta</taxon>
        <taxon>Spermatophyta</taxon>
        <taxon>Magnoliopsida</taxon>
        <taxon>eudicotyledons</taxon>
        <taxon>Gunneridae</taxon>
        <taxon>Pentapetalae</taxon>
        <taxon>asterids</taxon>
        <taxon>lamiids</taxon>
        <taxon>Lamiales</taxon>
        <taxon>Lamiaceae</taxon>
        <taxon>Nepetoideae</taxon>
        <taxon>Elsholtzieae</taxon>
        <taxon>Perilla</taxon>
    </lineage>
</organism>
<dbReference type="Pfam" id="PF03492">
    <property type="entry name" value="Methyltransf_7"/>
    <property type="match status" value="1"/>
</dbReference>
<accession>A0AAD4IN59</accession>
<comment type="similarity">
    <text evidence="1">Belongs to the methyltransferase superfamily. Type-7 methyltransferase family.</text>
</comment>
<dbReference type="AlphaFoldDB" id="A0AAD4IN59"/>
<evidence type="ECO:0000256" key="4">
    <source>
        <dbReference type="ARBA" id="ARBA00022723"/>
    </source>
</evidence>
<gene>
    <name evidence="6" type="ORF">C2S53_011183</name>
</gene>
<dbReference type="GO" id="GO:0046872">
    <property type="term" value="F:metal ion binding"/>
    <property type="evidence" value="ECO:0007669"/>
    <property type="project" value="UniProtKB-KW"/>
</dbReference>
<evidence type="ECO:0000256" key="5">
    <source>
        <dbReference type="ARBA" id="ARBA00022842"/>
    </source>
</evidence>
<name>A0AAD4IN59_PERFH</name>
<dbReference type="Proteomes" id="UP001190926">
    <property type="component" value="Unassembled WGS sequence"/>
</dbReference>
<dbReference type="InterPro" id="IPR005299">
    <property type="entry name" value="MeTrfase_7"/>
</dbReference>
<dbReference type="SUPFAM" id="SSF53335">
    <property type="entry name" value="S-adenosyl-L-methionine-dependent methyltransferases"/>
    <property type="match status" value="1"/>
</dbReference>
<evidence type="ECO:0000313" key="6">
    <source>
        <dbReference type="EMBL" id="KAH6755616.1"/>
    </source>
</evidence>
<sequence length="352" mass="38630">MGQPSPMNGGDGIYSYTKNSSLQRNGASVVNDAMKEALIDNLDIKKLLSGSTTFTIADLGCSVGPNTFMAMQTIIETVVEHKGSEGLLEFQVLFNDQIGNDFNTLFASLPHRRNYFAAAVPGSFYGRLFPSSSIHIAYSSYALQWLSKLPEELQVKDSPAWNAGKIHYMGASDAVVKAYTNQFDEDMGIFLGARAEELVPGGMIVVVIPSVPEGCVEHGTSIVGSFLESIFMDMVNEGVVEQEEVDSFNFPSVSPSMKDMRRVVEKNGCFEIVRMELGEAELPSNGDGEVDAERVLVLYRAASEKTFANHFGNDIVDQLFARAIQKKLKYTQNLHSFGVKTSTQLFAALKRK</sequence>
<evidence type="ECO:0008006" key="8">
    <source>
        <dbReference type="Google" id="ProtNLM"/>
    </source>
</evidence>
<keyword evidence="5" id="KW-0460">Magnesium</keyword>
<dbReference type="InterPro" id="IPR042086">
    <property type="entry name" value="MeTrfase_capping"/>
</dbReference>
<dbReference type="InterPro" id="IPR029063">
    <property type="entry name" value="SAM-dependent_MTases_sf"/>
</dbReference>
<evidence type="ECO:0000256" key="2">
    <source>
        <dbReference type="ARBA" id="ARBA00022603"/>
    </source>
</evidence>
<dbReference type="GO" id="GO:0008168">
    <property type="term" value="F:methyltransferase activity"/>
    <property type="evidence" value="ECO:0007669"/>
    <property type="project" value="UniProtKB-KW"/>
</dbReference>
<protein>
    <recommendedName>
        <fullName evidence="8">S-adenosylmethionine-dependent methyltransferase</fullName>
    </recommendedName>
</protein>
<evidence type="ECO:0000256" key="3">
    <source>
        <dbReference type="ARBA" id="ARBA00022679"/>
    </source>
</evidence>
<dbReference type="EMBL" id="SDAM02029598">
    <property type="protein sequence ID" value="KAH6755616.1"/>
    <property type="molecule type" value="Genomic_DNA"/>
</dbReference>
<keyword evidence="7" id="KW-1185">Reference proteome</keyword>
<dbReference type="Gene3D" id="3.40.50.150">
    <property type="entry name" value="Vaccinia Virus protein VP39"/>
    <property type="match status" value="1"/>
</dbReference>
<proteinExistence type="inferred from homology"/>
<evidence type="ECO:0000256" key="1">
    <source>
        <dbReference type="ARBA" id="ARBA00007967"/>
    </source>
</evidence>
<dbReference type="GO" id="GO:0032259">
    <property type="term" value="P:methylation"/>
    <property type="evidence" value="ECO:0007669"/>
    <property type="project" value="UniProtKB-KW"/>
</dbReference>
<keyword evidence="2" id="KW-0489">Methyltransferase</keyword>
<comment type="caution">
    <text evidence="6">The sequence shown here is derived from an EMBL/GenBank/DDBJ whole genome shotgun (WGS) entry which is preliminary data.</text>
</comment>
<keyword evidence="3" id="KW-0808">Transferase</keyword>
<dbReference type="PANTHER" id="PTHR31009">
    <property type="entry name" value="S-ADENOSYL-L-METHIONINE:CARBOXYL METHYLTRANSFERASE FAMILY PROTEIN"/>
    <property type="match status" value="1"/>
</dbReference>
<keyword evidence="4" id="KW-0479">Metal-binding</keyword>
<dbReference type="Gene3D" id="1.10.1200.270">
    <property type="entry name" value="Methyltransferase, alpha-helical capping domain"/>
    <property type="match status" value="1"/>
</dbReference>